<dbReference type="InterPro" id="IPR000089">
    <property type="entry name" value="Biotin_lipoyl"/>
</dbReference>
<evidence type="ECO:0000313" key="3">
    <source>
        <dbReference type="EMBL" id="MBM7644252.1"/>
    </source>
</evidence>
<dbReference type="CDD" id="cd06850">
    <property type="entry name" value="biotinyl_domain"/>
    <property type="match status" value="1"/>
</dbReference>
<comment type="caution">
    <text evidence="3">The sequence shown here is derived from an EMBL/GenBank/DDBJ whole genome shotgun (WGS) entry which is preliminary data.</text>
</comment>
<feature type="domain" description="Lipoyl-binding" evidence="2">
    <location>
        <begin position="1"/>
        <end position="70"/>
    </location>
</feature>
<dbReference type="InterPro" id="IPR011053">
    <property type="entry name" value="Single_hybrid_motif"/>
</dbReference>
<dbReference type="NCBIfam" id="NF004547">
    <property type="entry name" value="PRK05889.1"/>
    <property type="match status" value="1"/>
</dbReference>
<proteinExistence type="predicted"/>
<dbReference type="Proteomes" id="UP000808914">
    <property type="component" value="Unassembled WGS sequence"/>
</dbReference>
<gene>
    <name evidence="3" type="ORF">JOD45_000445</name>
</gene>
<dbReference type="EMBL" id="JAFBER010000002">
    <property type="protein sequence ID" value="MBM7644252.1"/>
    <property type="molecule type" value="Genomic_DNA"/>
</dbReference>
<dbReference type="Pfam" id="PF00364">
    <property type="entry name" value="Biotin_lipoyl"/>
    <property type="match status" value="1"/>
</dbReference>
<dbReference type="PANTHER" id="PTHR45266">
    <property type="entry name" value="OXALOACETATE DECARBOXYLASE ALPHA CHAIN"/>
    <property type="match status" value="1"/>
</dbReference>
<evidence type="ECO:0000313" key="4">
    <source>
        <dbReference type="Proteomes" id="UP000808914"/>
    </source>
</evidence>
<accession>A0ABS2PW22</accession>
<dbReference type="RefSeq" id="WP_205002229.1">
    <property type="nucleotide sequence ID" value="NZ_JAFBER010000002.1"/>
</dbReference>
<sequence length="70" mass="7494">MKNIQSNMTGTVLNILVAKGDQVKAGDQIAMLESMKMEIPIESTEDGVVSDVKVNAGDFVNEGDPLITLE</sequence>
<dbReference type="SUPFAM" id="SSF51230">
    <property type="entry name" value="Single hybrid motif"/>
    <property type="match status" value="1"/>
</dbReference>
<organism evidence="3 4">
    <name type="scientific">Scopulibacillus daqui</name>
    <dbReference type="NCBI Taxonomy" id="1469162"/>
    <lineage>
        <taxon>Bacteria</taxon>
        <taxon>Bacillati</taxon>
        <taxon>Bacillota</taxon>
        <taxon>Bacilli</taxon>
        <taxon>Bacillales</taxon>
        <taxon>Sporolactobacillaceae</taxon>
        <taxon>Scopulibacillus</taxon>
    </lineage>
</organism>
<dbReference type="PANTHER" id="PTHR45266:SF3">
    <property type="entry name" value="OXALOACETATE DECARBOXYLASE ALPHA CHAIN"/>
    <property type="match status" value="1"/>
</dbReference>
<dbReference type="PROSITE" id="PS50968">
    <property type="entry name" value="BIOTINYL_LIPOYL"/>
    <property type="match status" value="1"/>
</dbReference>
<evidence type="ECO:0000256" key="1">
    <source>
        <dbReference type="ARBA" id="ARBA00023267"/>
    </source>
</evidence>
<dbReference type="InterPro" id="IPR050709">
    <property type="entry name" value="Biotin_Carboxyl_Carrier/Decarb"/>
</dbReference>
<keyword evidence="4" id="KW-1185">Reference proteome</keyword>
<reference evidence="3 4" key="1">
    <citation type="submission" date="2021-01" db="EMBL/GenBank/DDBJ databases">
        <title>Genomic Encyclopedia of Type Strains, Phase IV (KMG-IV): sequencing the most valuable type-strain genomes for metagenomic binning, comparative biology and taxonomic classification.</title>
        <authorList>
            <person name="Goeker M."/>
        </authorList>
    </citation>
    <scope>NUCLEOTIDE SEQUENCE [LARGE SCALE GENOMIC DNA]</scope>
    <source>
        <strain evidence="3 4">DSM 28236</strain>
    </source>
</reference>
<protein>
    <submittedName>
        <fullName evidence="3">Acetyl-CoA carboxylase biotin carboxyl carrier protein</fullName>
    </submittedName>
</protein>
<dbReference type="Gene3D" id="2.40.50.100">
    <property type="match status" value="1"/>
</dbReference>
<name>A0ABS2PW22_9BACL</name>
<evidence type="ECO:0000259" key="2">
    <source>
        <dbReference type="PROSITE" id="PS50968"/>
    </source>
</evidence>
<keyword evidence="1" id="KW-0092">Biotin</keyword>